<keyword evidence="4" id="KW-1185">Reference proteome</keyword>
<comment type="caution">
    <text evidence="3">The sequence shown here is derived from an EMBL/GenBank/DDBJ whole genome shotgun (WGS) entry which is preliminary data.</text>
</comment>
<keyword evidence="1" id="KW-0732">Signal</keyword>
<evidence type="ECO:0000256" key="1">
    <source>
        <dbReference type="SAM" id="SignalP"/>
    </source>
</evidence>
<feature type="chain" id="PRO_5043372760" description="Reverse transcriptase domain-containing protein" evidence="1">
    <location>
        <begin position="18"/>
        <end position="458"/>
    </location>
</feature>
<protein>
    <recommendedName>
        <fullName evidence="2">Reverse transcriptase domain-containing protein</fullName>
    </recommendedName>
</protein>
<dbReference type="AlphaFoldDB" id="A0AAV7X2Z7"/>
<gene>
    <name evidence="3" type="ORF">ONE63_011469</name>
</gene>
<reference evidence="3" key="1">
    <citation type="submission" date="2022-12" db="EMBL/GenBank/DDBJ databases">
        <title>Chromosome-level genome assembly of the bean flower thrips Megalurothrips usitatus.</title>
        <authorList>
            <person name="Ma L."/>
            <person name="Liu Q."/>
            <person name="Li H."/>
            <person name="Cai W."/>
        </authorList>
    </citation>
    <scope>NUCLEOTIDE SEQUENCE</scope>
    <source>
        <strain evidence="3">Cailab_2022a</strain>
    </source>
</reference>
<accession>A0AAV7X2Z7</accession>
<evidence type="ECO:0000313" key="3">
    <source>
        <dbReference type="EMBL" id="KAJ1518922.1"/>
    </source>
</evidence>
<proteinExistence type="predicted"/>
<feature type="signal peptide" evidence="1">
    <location>
        <begin position="1"/>
        <end position="17"/>
    </location>
</feature>
<organism evidence="3 4">
    <name type="scientific">Megalurothrips usitatus</name>
    <name type="common">bean blossom thrips</name>
    <dbReference type="NCBI Taxonomy" id="439358"/>
    <lineage>
        <taxon>Eukaryota</taxon>
        <taxon>Metazoa</taxon>
        <taxon>Ecdysozoa</taxon>
        <taxon>Arthropoda</taxon>
        <taxon>Hexapoda</taxon>
        <taxon>Insecta</taxon>
        <taxon>Pterygota</taxon>
        <taxon>Neoptera</taxon>
        <taxon>Paraneoptera</taxon>
        <taxon>Thysanoptera</taxon>
        <taxon>Terebrantia</taxon>
        <taxon>Thripoidea</taxon>
        <taxon>Thripidae</taxon>
        <taxon>Megalurothrips</taxon>
    </lineage>
</organism>
<sequence>MLFFAVIMSPLVRALDARLPGVSLPDATGGGARPRFAVSSYVDDVVAVLERPTDGEVLSTTLETFADESGLRVNASKSQAMPLGAWRTDTPLFCDYVDRMRVLGVVFTTRVQDLLAANWEARMTAVTLAVRDARVRALNVVQRVAYANTYVLPLLWHLAAVVPLTAEAVRDVTAELGKFLWAGYPLRVAMDVMVLPADKGGLCLHHPGLKARALFTGRWLTASRSPEASLAGAWLHVLAVLYPPGTSLPLAAGHYRAIREAATVNEDLRGRELNRALYAAALEKHADNNIRAIPRVQRRRPDADWGRVWRCVSSPLHDVAVRDSWFRVAHGVIGTRVMMAATNRADSQLCPECAVPDTTTHHLAECGPNRRTIWRWASTTMAALTGATVPLPPKTMVEPGFDTPRTTKAAAAMWLCGVTVAFLETRTSADVGQFQKFVMKRRAEANIPASVRDVLQRL</sequence>
<dbReference type="PROSITE" id="PS50878">
    <property type="entry name" value="RT_POL"/>
    <property type="match status" value="1"/>
</dbReference>
<name>A0AAV7X2Z7_9NEOP</name>
<dbReference type="InterPro" id="IPR000477">
    <property type="entry name" value="RT_dom"/>
</dbReference>
<dbReference type="Proteomes" id="UP001075354">
    <property type="component" value="Unassembled WGS sequence"/>
</dbReference>
<evidence type="ECO:0000313" key="4">
    <source>
        <dbReference type="Proteomes" id="UP001075354"/>
    </source>
</evidence>
<feature type="domain" description="Reverse transcriptase" evidence="2">
    <location>
        <begin position="1"/>
        <end position="107"/>
    </location>
</feature>
<evidence type="ECO:0000259" key="2">
    <source>
        <dbReference type="PROSITE" id="PS50878"/>
    </source>
</evidence>
<dbReference type="EMBL" id="JAPTSV010000815">
    <property type="protein sequence ID" value="KAJ1518922.1"/>
    <property type="molecule type" value="Genomic_DNA"/>
</dbReference>